<keyword evidence="2" id="KW-1185">Reference proteome</keyword>
<sequence length="160" mass="18049">MTATYQAAKSMEPQKRTAEAMNMKTFNNRGKQLAKNSPAQDLLQQMVDMLRRRGATPVKSGYAQSKETNVFRDVGLRARRAWKTANQLKAGLLTKAMAKESEICLADLDSKYKSQGLVAPKQVEFERIMKEAAQEVKKTLSRDCKPLLHGCNDWSNVRRA</sequence>
<name>A0A9Q9B4E3_9PEZI</name>
<dbReference type="EMBL" id="CP099427">
    <property type="protein sequence ID" value="USW58030.1"/>
    <property type="molecule type" value="Genomic_DNA"/>
</dbReference>
<dbReference type="Proteomes" id="UP001056384">
    <property type="component" value="Chromosome 10"/>
</dbReference>
<organism evidence="1 2">
    <name type="scientific">Septoria linicola</name>
    <dbReference type="NCBI Taxonomy" id="215465"/>
    <lineage>
        <taxon>Eukaryota</taxon>
        <taxon>Fungi</taxon>
        <taxon>Dikarya</taxon>
        <taxon>Ascomycota</taxon>
        <taxon>Pezizomycotina</taxon>
        <taxon>Dothideomycetes</taxon>
        <taxon>Dothideomycetidae</taxon>
        <taxon>Mycosphaerellales</taxon>
        <taxon>Mycosphaerellaceae</taxon>
        <taxon>Septoria</taxon>
    </lineage>
</organism>
<reference evidence="1" key="1">
    <citation type="submission" date="2022-06" db="EMBL/GenBank/DDBJ databases">
        <title>Complete genome sequences of two strains of the flax pathogen Septoria linicola.</title>
        <authorList>
            <person name="Lapalu N."/>
            <person name="Simon A."/>
            <person name="Demenou B."/>
            <person name="Paumier D."/>
            <person name="Guillot M.-P."/>
            <person name="Gout L."/>
            <person name="Valade R."/>
        </authorList>
    </citation>
    <scope>NUCLEOTIDE SEQUENCE</scope>
    <source>
        <strain evidence="1">SE15195</strain>
    </source>
</reference>
<accession>A0A9Q9B4E3</accession>
<gene>
    <name evidence="1" type="ORF">Slin15195_G113490</name>
</gene>
<protein>
    <submittedName>
        <fullName evidence="1">Uncharacterized protein</fullName>
    </submittedName>
</protein>
<evidence type="ECO:0000313" key="2">
    <source>
        <dbReference type="Proteomes" id="UP001056384"/>
    </source>
</evidence>
<dbReference type="AlphaFoldDB" id="A0A9Q9B4E3"/>
<proteinExistence type="predicted"/>
<evidence type="ECO:0000313" key="1">
    <source>
        <dbReference type="EMBL" id="USW58030.1"/>
    </source>
</evidence>